<feature type="domain" description="PTS EIIB type-4" evidence="8">
    <location>
        <begin position="1"/>
        <end position="163"/>
    </location>
</feature>
<gene>
    <name evidence="9" type="ORF">G6534_10095</name>
</gene>
<evidence type="ECO:0000256" key="7">
    <source>
        <dbReference type="ARBA" id="ARBA00022777"/>
    </source>
</evidence>
<evidence type="ECO:0000256" key="1">
    <source>
        <dbReference type="ARBA" id="ARBA00004496"/>
    </source>
</evidence>
<dbReference type="SUPFAM" id="SSF52728">
    <property type="entry name" value="PTS IIb component"/>
    <property type="match status" value="1"/>
</dbReference>
<dbReference type="Proteomes" id="UP000514410">
    <property type="component" value="Chromosome"/>
</dbReference>
<dbReference type="GO" id="GO:0005737">
    <property type="term" value="C:cytoplasm"/>
    <property type="evidence" value="ECO:0007669"/>
    <property type="project" value="UniProtKB-SubCell"/>
</dbReference>
<protein>
    <submittedName>
        <fullName evidence="9">PTS sugar transporter subunit IIB</fullName>
    </submittedName>
</protein>
<accession>A0A7L7L0X6</accession>
<sequence length="163" mass="18352">MTVIDARVDQRLIHGIVVNQWNSKLNPKRFMVIDDVVSHQPEIKDSMRLSKPAGTGMSIIDTEKAIKNFSNGNYDAQKVFVIVKEPETLIRLMDNGVEIPGVNLGIVFAEDGRTNISKFVSLNQKEVDDLKEIESRGVPIRIQYVPENSSISFDKAIANHEFK</sequence>
<dbReference type="Pfam" id="PF03830">
    <property type="entry name" value="PTSIIB_sorb"/>
    <property type="match status" value="1"/>
</dbReference>
<evidence type="ECO:0000256" key="3">
    <source>
        <dbReference type="ARBA" id="ARBA00022490"/>
    </source>
</evidence>
<organism evidence="9 10">
    <name type="scientific">Companilactobacillus pabuli</name>
    <dbReference type="NCBI Taxonomy" id="2714036"/>
    <lineage>
        <taxon>Bacteria</taxon>
        <taxon>Bacillati</taxon>
        <taxon>Bacillota</taxon>
        <taxon>Bacilli</taxon>
        <taxon>Lactobacillales</taxon>
        <taxon>Lactobacillaceae</taxon>
        <taxon>Companilactobacillus</taxon>
    </lineage>
</organism>
<name>A0A7L7L0X6_9LACO</name>
<keyword evidence="5" id="KW-0808">Transferase</keyword>
<dbReference type="InterPro" id="IPR004720">
    <property type="entry name" value="PTS_IIB_sorbose-sp"/>
</dbReference>
<dbReference type="KEGG" id="cpab:G6534_10095"/>
<dbReference type="GO" id="GO:0008982">
    <property type="term" value="F:protein-N(PI)-phosphohistidine-sugar phosphotransferase activity"/>
    <property type="evidence" value="ECO:0007669"/>
    <property type="project" value="InterPro"/>
</dbReference>
<evidence type="ECO:0000259" key="8">
    <source>
        <dbReference type="PROSITE" id="PS51101"/>
    </source>
</evidence>
<dbReference type="PROSITE" id="PS51101">
    <property type="entry name" value="PTS_EIIB_TYPE_4"/>
    <property type="match status" value="1"/>
</dbReference>
<keyword evidence="10" id="KW-1185">Reference proteome</keyword>
<proteinExistence type="predicted"/>
<keyword evidence="3" id="KW-0963">Cytoplasm</keyword>
<evidence type="ECO:0000256" key="4">
    <source>
        <dbReference type="ARBA" id="ARBA00022597"/>
    </source>
</evidence>
<dbReference type="AlphaFoldDB" id="A0A7L7L0X6"/>
<keyword evidence="2" id="KW-0813">Transport</keyword>
<dbReference type="GO" id="GO:0016301">
    <property type="term" value="F:kinase activity"/>
    <property type="evidence" value="ECO:0007669"/>
    <property type="project" value="UniProtKB-KW"/>
</dbReference>
<keyword evidence="7" id="KW-0418">Kinase</keyword>
<dbReference type="GO" id="GO:0009401">
    <property type="term" value="P:phosphoenolpyruvate-dependent sugar phosphotransferase system"/>
    <property type="evidence" value="ECO:0007669"/>
    <property type="project" value="UniProtKB-KW"/>
</dbReference>
<evidence type="ECO:0000313" key="9">
    <source>
        <dbReference type="EMBL" id="QMT84948.1"/>
    </source>
</evidence>
<evidence type="ECO:0000256" key="5">
    <source>
        <dbReference type="ARBA" id="ARBA00022679"/>
    </source>
</evidence>
<dbReference type="RefSeq" id="WP_182082736.1">
    <property type="nucleotide sequence ID" value="NZ_CP049366.1"/>
</dbReference>
<evidence type="ECO:0000313" key="10">
    <source>
        <dbReference type="Proteomes" id="UP000514410"/>
    </source>
</evidence>
<evidence type="ECO:0000256" key="2">
    <source>
        <dbReference type="ARBA" id="ARBA00022448"/>
    </source>
</evidence>
<evidence type="ECO:0000256" key="6">
    <source>
        <dbReference type="ARBA" id="ARBA00022683"/>
    </source>
</evidence>
<comment type="subcellular location">
    <subcellularLocation>
        <location evidence="1">Cytoplasm</location>
    </subcellularLocation>
</comment>
<dbReference type="InterPro" id="IPR036667">
    <property type="entry name" value="PTS_IIB_sorbose-sp_sf"/>
</dbReference>
<keyword evidence="4 9" id="KW-0762">Sugar transport</keyword>
<reference evidence="9 10" key="1">
    <citation type="submission" date="2020-02" db="EMBL/GenBank/DDBJ databases">
        <title>Complete Genome Sequence of Lactobacillus sp. NFFJ11 Isolated from animal feed.</title>
        <authorList>
            <person name="Jung J.Y."/>
        </authorList>
    </citation>
    <scope>NUCLEOTIDE SEQUENCE [LARGE SCALE GENOMIC DNA]</scope>
    <source>
        <strain evidence="9 10">NFFJ11</strain>
    </source>
</reference>
<dbReference type="EMBL" id="CP049366">
    <property type="protein sequence ID" value="QMT84948.1"/>
    <property type="molecule type" value="Genomic_DNA"/>
</dbReference>
<keyword evidence="6" id="KW-0598">Phosphotransferase system</keyword>
<dbReference type="Gene3D" id="3.40.35.10">
    <property type="entry name" value="Phosphotransferase system, sorbose subfamily IIB component"/>
    <property type="match status" value="1"/>
</dbReference>